<comment type="caution">
    <text evidence="2">The sequence shown here is derived from an EMBL/GenBank/DDBJ whole genome shotgun (WGS) entry which is preliminary data.</text>
</comment>
<evidence type="ECO:0000313" key="2">
    <source>
        <dbReference type="EMBL" id="EYB83345.1"/>
    </source>
</evidence>
<feature type="compositionally biased region" description="Polar residues" evidence="1">
    <location>
        <begin position="552"/>
        <end position="562"/>
    </location>
</feature>
<feature type="compositionally biased region" description="Polar residues" evidence="1">
    <location>
        <begin position="588"/>
        <end position="610"/>
    </location>
</feature>
<feature type="compositionally biased region" description="Polar residues" evidence="1">
    <location>
        <begin position="302"/>
        <end position="311"/>
    </location>
</feature>
<feature type="compositionally biased region" description="Low complexity" evidence="1">
    <location>
        <begin position="239"/>
        <end position="249"/>
    </location>
</feature>
<feature type="compositionally biased region" description="Polar residues" evidence="1">
    <location>
        <begin position="403"/>
        <end position="438"/>
    </location>
</feature>
<reference evidence="3" key="1">
    <citation type="journal article" date="2015" name="Nat. Genet.">
        <title>The genome and transcriptome of the zoonotic hookworm Ancylostoma ceylanicum identify infection-specific gene families.</title>
        <authorList>
            <person name="Schwarz E.M."/>
            <person name="Hu Y."/>
            <person name="Antoshechkin I."/>
            <person name="Miller M.M."/>
            <person name="Sternberg P.W."/>
            <person name="Aroian R.V."/>
        </authorList>
    </citation>
    <scope>NUCLEOTIDE SEQUENCE</scope>
    <source>
        <strain evidence="3">HY135</strain>
    </source>
</reference>
<dbReference type="EMBL" id="JARK01001673">
    <property type="protein sequence ID" value="EYB83345.1"/>
    <property type="molecule type" value="Genomic_DNA"/>
</dbReference>
<proteinExistence type="predicted"/>
<feature type="compositionally biased region" description="Basic and acidic residues" evidence="1">
    <location>
        <begin position="439"/>
        <end position="450"/>
    </location>
</feature>
<evidence type="ECO:0000313" key="3">
    <source>
        <dbReference type="Proteomes" id="UP000024635"/>
    </source>
</evidence>
<dbReference type="Proteomes" id="UP000024635">
    <property type="component" value="Unassembled WGS sequence"/>
</dbReference>
<feature type="compositionally biased region" description="Polar residues" evidence="1">
    <location>
        <begin position="673"/>
        <end position="688"/>
    </location>
</feature>
<dbReference type="OrthoDB" id="5873432at2759"/>
<gene>
    <name evidence="2" type="primary">Acey_s0337.g2901</name>
    <name evidence="2" type="synonym">Acey-T27A10.6</name>
    <name evidence="2" type="ORF">Y032_0337g2901</name>
</gene>
<organism evidence="2 3">
    <name type="scientific">Ancylostoma ceylanicum</name>
    <dbReference type="NCBI Taxonomy" id="53326"/>
    <lineage>
        <taxon>Eukaryota</taxon>
        <taxon>Metazoa</taxon>
        <taxon>Ecdysozoa</taxon>
        <taxon>Nematoda</taxon>
        <taxon>Chromadorea</taxon>
        <taxon>Rhabditida</taxon>
        <taxon>Rhabditina</taxon>
        <taxon>Rhabditomorpha</taxon>
        <taxon>Strongyloidea</taxon>
        <taxon>Ancylostomatidae</taxon>
        <taxon>Ancylostomatinae</taxon>
        <taxon>Ancylostoma</taxon>
    </lineage>
</organism>
<keyword evidence="3" id="KW-1185">Reference proteome</keyword>
<accession>A0A016RY90</accession>
<feature type="region of interest" description="Disordered" evidence="1">
    <location>
        <begin position="623"/>
        <end position="688"/>
    </location>
</feature>
<feature type="region of interest" description="Disordered" evidence="1">
    <location>
        <begin position="543"/>
        <end position="610"/>
    </location>
</feature>
<feature type="region of interest" description="Disordered" evidence="1">
    <location>
        <begin position="302"/>
        <end position="460"/>
    </location>
</feature>
<feature type="region of interest" description="Disordered" evidence="1">
    <location>
        <begin position="220"/>
        <end position="267"/>
    </location>
</feature>
<dbReference type="AlphaFoldDB" id="A0A016RY90"/>
<feature type="compositionally biased region" description="Acidic residues" evidence="1">
    <location>
        <begin position="393"/>
        <end position="402"/>
    </location>
</feature>
<feature type="compositionally biased region" description="Basic residues" evidence="1">
    <location>
        <begin position="565"/>
        <end position="584"/>
    </location>
</feature>
<feature type="compositionally biased region" description="Basic and acidic residues" evidence="1">
    <location>
        <begin position="633"/>
        <end position="658"/>
    </location>
</feature>
<sequence>MWWLIAILPLAHSRNVFVSSPFDNFRIECPKRTAAIELSIRMVESVGAKRQDVVFDMSCEKVDELFPWVNIPTGILEIEREDCYYSSMFDPILDEATAYSCNRREYVAGITRLTDTRVQVMCCRLRSRDESNCHETVFNKPIGLSKSTIVEYENQLINAIRLDGERYVVRFCDMSPRDIGSIYTDVKTTTTPQYRTTTRPTTIRPYNKKVEKLAPTVFTLGPSTILPSPTPPPTPRPTSPQISVTTTTSTPPPAPIPLPTESSDARESIGANDLLEYTEENYETMAPKIKEADVAISSLPTEPSIAETSSGNKEDRATAAAPSHTSTVEYLGGDQFDGSEEMLMEESSTKPAPPAPATVLEDSNRNAEAPVVEQPWQEEPQSVVNDEKLMEMGSDEETDYDESATNSQPVAIASTMQSPTSEVSKSAKTTPVHTVTDQKFTEKSVGKPADEADINANNKAREDSLEDITMVSDLSRLTFHNDEFPKSNEKKLATSTRLKISKTELPLKAGVSADDFLFLRPINSEGHRRSPIRTYRPHVEIRSSEEDDGLSRTHSSWETTTVKTSRPKKTLKLRKKITRAHRLREPHNTGQNAPETNTSEGSNSLGEMGTTISSEDYSEKIELRTGHTTTSSPRRDLPSARRVAESMTHKADNAHSVDEETNASPFEDDSPIETLNGNRDGTGTRPNLSLQADEDIEDVIMKLSSTNLNIRRAPVRESHPTDQYDKQNLETEQLQNNVKENFNVHKDGSRTHVLSGPHPIFIPELAIFEKKHKGENIIEEIAVGSRVDGTTQSDDQKGRNLSAEHREVIDNLVLVSSKSFVGEASTTVAKETSTVPTINATNTESLRTVSKSVPTTAYDLASFYHTPVPKPLKKEKSKY</sequence>
<feature type="compositionally biased region" description="Pro residues" evidence="1">
    <location>
        <begin position="228"/>
        <end position="238"/>
    </location>
</feature>
<protein>
    <submittedName>
        <fullName evidence="2">Uncharacterized protein</fullName>
    </submittedName>
</protein>
<name>A0A016RY90_9BILA</name>
<evidence type="ECO:0000256" key="1">
    <source>
        <dbReference type="SAM" id="MobiDB-lite"/>
    </source>
</evidence>